<comment type="caution">
    <text evidence="3">The sequence shown here is derived from an EMBL/GenBank/DDBJ whole genome shotgun (WGS) entry which is preliminary data.</text>
</comment>
<proteinExistence type="predicted"/>
<dbReference type="AlphaFoldDB" id="A0A095UPW3"/>
<evidence type="ECO:0000313" key="3">
    <source>
        <dbReference type="EMBL" id="KGD64565.1"/>
    </source>
</evidence>
<feature type="region of interest" description="Disordered" evidence="1">
    <location>
        <begin position="70"/>
        <end position="98"/>
    </location>
</feature>
<feature type="signal peptide" evidence="2">
    <location>
        <begin position="1"/>
        <end position="22"/>
    </location>
</feature>
<dbReference type="EMBL" id="ARXV01000008">
    <property type="protein sequence ID" value="KGD64565.1"/>
    <property type="molecule type" value="Genomic_DNA"/>
</dbReference>
<sequence length="98" mass="10255">MMRSRLPLILALSLLCAQLFLAWHGPSHIDPHSDPHQQALLVADCDACAHGNGLVALPVAGLVITSPDAPFRGDNQPPTRVIPTPSIAAQARAPPVAS</sequence>
<keyword evidence="4" id="KW-1185">Reference proteome</keyword>
<evidence type="ECO:0000256" key="2">
    <source>
        <dbReference type="SAM" id="SignalP"/>
    </source>
</evidence>
<dbReference type="Proteomes" id="UP000029444">
    <property type="component" value="Unassembled WGS sequence"/>
</dbReference>
<accession>A0A095UPW3</accession>
<keyword evidence="2" id="KW-0732">Signal</keyword>
<feature type="chain" id="PRO_5001912119" description="DUF2946 domain-containing protein" evidence="2">
    <location>
        <begin position="23"/>
        <end position="98"/>
    </location>
</feature>
<evidence type="ECO:0008006" key="5">
    <source>
        <dbReference type="Google" id="ProtNLM"/>
    </source>
</evidence>
<organism evidence="3 4">
    <name type="scientific">Alcanivorax nanhaiticus</name>
    <dbReference type="NCBI Taxonomy" id="1177154"/>
    <lineage>
        <taxon>Bacteria</taxon>
        <taxon>Pseudomonadati</taxon>
        <taxon>Pseudomonadota</taxon>
        <taxon>Gammaproteobacteria</taxon>
        <taxon>Oceanospirillales</taxon>
        <taxon>Alcanivoracaceae</taxon>
        <taxon>Alcanivorax</taxon>
    </lineage>
</organism>
<reference evidence="3 4" key="1">
    <citation type="submission" date="2012-09" db="EMBL/GenBank/DDBJ databases">
        <title>Genome Sequence of alkane-degrading Bacterium Alcanivorax sp. 19-m-6.</title>
        <authorList>
            <person name="Lai Q."/>
            <person name="Shao Z."/>
        </authorList>
    </citation>
    <scope>NUCLEOTIDE SEQUENCE [LARGE SCALE GENOMIC DNA]</scope>
    <source>
        <strain evidence="3 4">19-m-6</strain>
    </source>
</reference>
<evidence type="ECO:0000313" key="4">
    <source>
        <dbReference type="Proteomes" id="UP000029444"/>
    </source>
</evidence>
<protein>
    <recommendedName>
        <fullName evidence="5">DUF2946 domain-containing protein</fullName>
    </recommendedName>
</protein>
<dbReference type="OrthoDB" id="6079213at2"/>
<evidence type="ECO:0000256" key="1">
    <source>
        <dbReference type="SAM" id="MobiDB-lite"/>
    </source>
</evidence>
<dbReference type="RefSeq" id="WP_035233147.1">
    <property type="nucleotide sequence ID" value="NZ_ARXV01000008.1"/>
</dbReference>
<name>A0A095UPW3_9GAMM</name>
<gene>
    <name evidence="3" type="ORF">Y5S_02320</name>
</gene>
<dbReference type="PATRIC" id="fig|1177154.3.peg.2360"/>
<dbReference type="STRING" id="1177154.Y5S_02320"/>